<gene>
    <name evidence="13" type="ORF">PYX00_004834</name>
</gene>
<dbReference type="PANTHER" id="PTHR12390:SF0">
    <property type="entry name" value="UROPORPHYRINOGEN-III SYNTHASE"/>
    <property type="match status" value="1"/>
</dbReference>
<evidence type="ECO:0000256" key="7">
    <source>
        <dbReference type="ARBA" id="ARBA00031702"/>
    </source>
</evidence>
<evidence type="ECO:0000256" key="4">
    <source>
        <dbReference type="ARBA" id="ARBA00023133"/>
    </source>
</evidence>
<dbReference type="FunFam" id="3.40.50.10090:FF:000003">
    <property type="entry name" value="uroporphyrinogen-III synthase"/>
    <property type="match status" value="1"/>
</dbReference>
<dbReference type="InterPro" id="IPR036108">
    <property type="entry name" value="4pyrrol_syn_uPrphyn_synt_sf"/>
</dbReference>
<sequence>MSNVLGQVVIFKAPTDSDKEQKDAYREVLSSGGFDVINVPVLDFEFINLEVLSVKLNQPEDYSGIIFSSPRCVKACELACDNRTDSQVVPEKWKRCQNFAVGETTAKTAEEVGFQVSGKEAGNANALADVITKGDFDKPFLYPIGSLTNDNFRLKLKESNIDVEDIVVYKTKPYPNLEDIVTKLLDRLVQPVYFLYFSPSGVKFTIPILRGKNFNEDSVKVSMMLILDHIPWKS</sequence>
<dbReference type="Pfam" id="PF02602">
    <property type="entry name" value="HEM4"/>
    <property type="match status" value="1"/>
</dbReference>
<evidence type="ECO:0000256" key="2">
    <source>
        <dbReference type="ARBA" id="ARBA00008133"/>
    </source>
</evidence>
<comment type="catalytic activity">
    <reaction evidence="10">
        <text>hydroxymethylbilane = uroporphyrinogen III + H2O</text>
        <dbReference type="Rhea" id="RHEA:18965"/>
        <dbReference type="ChEBI" id="CHEBI:15377"/>
        <dbReference type="ChEBI" id="CHEBI:57308"/>
        <dbReference type="ChEBI" id="CHEBI:57845"/>
        <dbReference type="EC" id="4.2.1.75"/>
    </reaction>
</comment>
<dbReference type="EMBL" id="JARGDH010000002">
    <property type="protein sequence ID" value="KAL0277601.1"/>
    <property type="molecule type" value="Genomic_DNA"/>
</dbReference>
<evidence type="ECO:0000313" key="13">
    <source>
        <dbReference type="EMBL" id="KAL0277601.1"/>
    </source>
</evidence>
<dbReference type="GO" id="GO:0004852">
    <property type="term" value="F:uroporphyrinogen-III synthase activity"/>
    <property type="evidence" value="ECO:0007669"/>
    <property type="project" value="UniProtKB-EC"/>
</dbReference>
<name>A0AAW2I6X5_9NEOP</name>
<comment type="caution">
    <text evidence="13">The sequence shown here is derived from an EMBL/GenBank/DDBJ whole genome shotgun (WGS) entry which is preliminary data.</text>
</comment>
<dbReference type="InterPro" id="IPR039793">
    <property type="entry name" value="UROS/Hem4"/>
</dbReference>
<dbReference type="GO" id="GO:0006785">
    <property type="term" value="P:heme B biosynthetic process"/>
    <property type="evidence" value="ECO:0007669"/>
    <property type="project" value="UniProtKB-ARBA"/>
</dbReference>
<reference evidence="13" key="1">
    <citation type="journal article" date="2024" name="Gigascience">
        <title>Chromosome-level genome of the poultry shaft louse Menopon gallinae provides insight into the host-switching and adaptive evolution of parasitic lice.</title>
        <authorList>
            <person name="Xu Y."/>
            <person name="Ma L."/>
            <person name="Liu S."/>
            <person name="Liang Y."/>
            <person name="Liu Q."/>
            <person name="He Z."/>
            <person name="Tian L."/>
            <person name="Duan Y."/>
            <person name="Cai W."/>
            <person name="Li H."/>
            <person name="Song F."/>
        </authorList>
    </citation>
    <scope>NUCLEOTIDE SEQUENCE</scope>
    <source>
        <strain evidence="13">Cailab_2023a</strain>
    </source>
</reference>
<comment type="function">
    <text evidence="11">Catalyzes cyclization of the linear tetrapyrrole, hydroxymethylbilane, to the macrocyclic uroporphyrinogen III, the branch point for the various sub-pathways leading to the wide diversity of porphyrins. Porphyrins act as cofactors for a multitude of enzymes that perform a variety of processes within the cell such as methionine synthesis (vitamin B12) or oxygen transport (heme).</text>
</comment>
<evidence type="ECO:0000256" key="5">
    <source>
        <dbReference type="ARBA" id="ARBA00023239"/>
    </source>
</evidence>
<organism evidence="13">
    <name type="scientific">Menopon gallinae</name>
    <name type="common">poultry shaft louse</name>
    <dbReference type="NCBI Taxonomy" id="328185"/>
    <lineage>
        <taxon>Eukaryota</taxon>
        <taxon>Metazoa</taxon>
        <taxon>Ecdysozoa</taxon>
        <taxon>Arthropoda</taxon>
        <taxon>Hexapoda</taxon>
        <taxon>Insecta</taxon>
        <taxon>Pterygota</taxon>
        <taxon>Neoptera</taxon>
        <taxon>Paraneoptera</taxon>
        <taxon>Psocodea</taxon>
        <taxon>Troctomorpha</taxon>
        <taxon>Phthiraptera</taxon>
        <taxon>Amblycera</taxon>
        <taxon>Menoponidae</taxon>
        <taxon>Menopon</taxon>
    </lineage>
</organism>
<dbReference type="SUPFAM" id="SSF69618">
    <property type="entry name" value="HemD-like"/>
    <property type="match status" value="1"/>
</dbReference>
<proteinExistence type="inferred from homology"/>
<protein>
    <recommendedName>
        <fullName evidence="9">Uroporphyrinogen-III synthase</fullName>
        <ecNumber evidence="3">4.2.1.75</ecNumber>
    </recommendedName>
    <alternativeName>
        <fullName evidence="8">Hydroxymethylbilane hydrolyase [cyclizing]</fullName>
    </alternativeName>
    <alternativeName>
        <fullName evidence="7">Uroporphyrinogen-III cosynthase</fullName>
    </alternativeName>
</protein>
<dbReference type="GO" id="GO:0005829">
    <property type="term" value="C:cytosol"/>
    <property type="evidence" value="ECO:0007669"/>
    <property type="project" value="TreeGrafter"/>
</dbReference>
<dbReference type="GO" id="GO:0006780">
    <property type="term" value="P:uroporphyrinogen III biosynthetic process"/>
    <property type="evidence" value="ECO:0007669"/>
    <property type="project" value="InterPro"/>
</dbReference>
<evidence type="ECO:0000256" key="10">
    <source>
        <dbReference type="ARBA" id="ARBA00048617"/>
    </source>
</evidence>
<dbReference type="InterPro" id="IPR003754">
    <property type="entry name" value="4pyrrol_synth_uPrphyn_synth"/>
</dbReference>
<comment type="pathway">
    <text evidence="1">Porphyrin-containing compound metabolism; protoporphyrin-IX biosynthesis; coproporphyrinogen-III from 5-aminolevulinate: step 3/4.</text>
</comment>
<keyword evidence="4" id="KW-0350">Heme biosynthesis</keyword>
<dbReference type="Gene3D" id="3.40.50.10090">
    <property type="match status" value="2"/>
</dbReference>
<dbReference type="PANTHER" id="PTHR12390">
    <property type="entry name" value="UROPORPHYRINOGEN III SYNTHASE"/>
    <property type="match status" value="1"/>
</dbReference>
<evidence type="ECO:0000256" key="6">
    <source>
        <dbReference type="ARBA" id="ARBA00023244"/>
    </source>
</evidence>
<evidence type="ECO:0000256" key="11">
    <source>
        <dbReference type="ARBA" id="ARBA00060039"/>
    </source>
</evidence>
<keyword evidence="6" id="KW-0627">Porphyrin biosynthesis</keyword>
<dbReference type="CDD" id="cd06578">
    <property type="entry name" value="HemD"/>
    <property type="match status" value="1"/>
</dbReference>
<comment type="similarity">
    <text evidence="2">Belongs to the uroporphyrinogen-III synthase family.</text>
</comment>
<feature type="domain" description="Tetrapyrrole biosynthesis uroporphyrinogen III synthase" evidence="12">
    <location>
        <begin position="24"/>
        <end position="220"/>
    </location>
</feature>
<dbReference type="AlphaFoldDB" id="A0AAW2I6X5"/>
<evidence type="ECO:0000259" key="12">
    <source>
        <dbReference type="Pfam" id="PF02602"/>
    </source>
</evidence>
<evidence type="ECO:0000256" key="1">
    <source>
        <dbReference type="ARBA" id="ARBA00004772"/>
    </source>
</evidence>
<evidence type="ECO:0000256" key="9">
    <source>
        <dbReference type="ARBA" id="ARBA00040167"/>
    </source>
</evidence>
<evidence type="ECO:0000256" key="3">
    <source>
        <dbReference type="ARBA" id="ARBA00013109"/>
    </source>
</evidence>
<dbReference type="EC" id="4.2.1.75" evidence="3"/>
<evidence type="ECO:0000256" key="8">
    <source>
        <dbReference type="ARBA" id="ARBA00032649"/>
    </source>
</evidence>
<keyword evidence="5" id="KW-0456">Lyase</keyword>
<accession>A0AAW2I6X5</accession>